<organism evidence="1">
    <name type="scientific">Brucella anthropi</name>
    <name type="common">Ochrobactrum anthropi</name>
    <dbReference type="NCBI Taxonomy" id="529"/>
    <lineage>
        <taxon>Bacteria</taxon>
        <taxon>Pseudomonadati</taxon>
        <taxon>Pseudomonadota</taxon>
        <taxon>Alphaproteobacteria</taxon>
        <taxon>Hyphomicrobiales</taxon>
        <taxon>Brucellaceae</taxon>
        <taxon>Brucella/Ochrobactrum group</taxon>
        <taxon>Brucella</taxon>
    </lineage>
</organism>
<comment type="caution">
    <text evidence="1">The sequence shown here is derived from an EMBL/GenBank/DDBJ whole genome shotgun (WGS) entry which is preliminary data.</text>
</comment>
<evidence type="ECO:0000313" key="1">
    <source>
        <dbReference type="EMBL" id="KYB45627.1"/>
    </source>
</evidence>
<dbReference type="EMBL" id="LUAY01003684">
    <property type="protein sequence ID" value="KYB45627.1"/>
    <property type="molecule type" value="Genomic_DNA"/>
</dbReference>
<proteinExistence type="predicted"/>
<dbReference type="AlphaFoldDB" id="A0A656Z4K7"/>
<accession>A0A656Z4K7</accession>
<sequence>MNEARYSIREMPDGTWAVIDKVTEQVAELGGNVQTGFEQWQANYTAGLLNHLYAEGHSVLLQ</sequence>
<name>A0A656Z4K7_BRUAN</name>
<reference evidence="1" key="1">
    <citation type="submission" date="2016-02" db="EMBL/GenBank/DDBJ databases">
        <title>Genomic sequences of Ochrobactrum anthropi.</title>
        <authorList>
            <person name="Chudasama K.S."/>
            <person name="Thaker V.S."/>
        </authorList>
    </citation>
    <scope>NUCLEOTIDE SEQUENCE [LARGE SCALE GENOMIC DNA]</scope>
    <source>
        <strain evidence="1">SUBG007</strain>
    </source>
</reference>
<gene>
    <name evidence="1" type="ORF">AB664_06250</name>
</gene>
<protein>
    <submittedName>
        <fullName evidence="1">Uncharacterized protein</fullName>
    </submittedName>
</protein>